<evidence type="ECO:0000256" key="21">
    <source>
        <dbReference type="SAM" id="MobiDB-lite"/>
    </source>
</evidence>
<dbReference type="PANTHER" id="PTHR45852:SF1">
    <property type="entry name" value="SERINE_THREONINE-PROTEIN KINASE RIO2"/>
    <property type="match status" value="1"/>
</dbReference>
<keyword evidence="7" id="KW-0723">Serine/threonine-protein kinase</keyword>
<evidence type="ECO:0000256" key="15">
    <source>
        <dbReference type="ARBA" id="ARBA00047899"/>
    </source>
</evidence>
<evidence type="ECO:0000313" key="25">
    <source>
        <dbReference type="Proteomes" id="UP000663832"/>
    </source>
</evidence>
<dbReference type="Proteomes" id="UP000663877">
    <property type="component" value="Unassembled WGS sequence"/>
</dbReference>
<evidence type="ECO:0000256" key="20">
    <source>
        <dbReference type="ARBA" id="ARBA00076005"/>
    </source>
</evidence>
<dbReference type="GO" id="GO:0005634">
    <property type="term" value="C:nucleus"/>
    <property type="evidence" value="ECO:0007669"/>
    <property type="project" value="TreeGrafter"/>
</dbReference>
<evidence type="ECO:0000313" key="24">
    <source>
        <dbReference type="EMBL" id="CAF1190133.1"/>
    </source>
</evidence>
<evidence type="ECO:0000256" key="12">
    <source>
        <dbReference type="ARBA" id="ARBA00022777"/>
    </source>
</evidence>
<dbReference type="CDD" id="cd05144">
    <property type="entry name" value="RIO2_C"/>
    <property type="match status" value="1"/>
</dbReference>
<dbReference type="Gene3D" id="3.30.200.20">
    <property type="entry name" value="Phosphorylase Kinase, domain 1"/>
    <property type="match status" value="1"/>
</dbReference>
<dbReference type="FunFam" id="1.10.510.10:FF:000307">
    <property type="entry name" value="Serine/threonine-protein kinase RIO2"/>
    <property type="match status" value="1"/>
</dbReference>
<dbReference type="OrthoDB" id="10258631at2759"/>
<evidence type="ECO:0000256" key="14">
    <source>
        <dbReference type="ARBA" id="ARBA00022842"/>
    </source>
</evidence>
<evidence type="ECO:0000256" key="13">
    <source>
        <dbReference type="ARBA" id="ARBA00022840"/>
    </source>
</evidence>
<dbReference type="InterPro" id="IPR000687">
    <property type="entry name" value="RIO_kinase"/>
</dbReference>
<organism evidence="23 25">
    <name type="scientific">Adineta steineri</name>
    <dbReference type="NCBI Taxonomy" id="433720"/>
    <lineage>
        <taxon>Eukaryota</taxon>
        <taxon>Metazoa</taxon>
        <taxon>Spiralia</taxon>
        <taxon>Gnathifera</taxon>
        <taxon>Rotifera</taxon>
        <taxon>Eurotatoria</taxon>
        <taxon>Bdelloidea</taxon>
        <taxon>Adinetida</taxon>
        <taxon>Adinetidae</taxon>
        <taxon>Adineta</taxon>
    </lineage>
</organism>
<comment type="similarity">
    <text evidence="3">Belongs to the protein kinase superfamily. RIO-type Ser/Thr kinase family.</text>
</comment>
<dbReference type="FunFam" id="3.30.200.20:FF:000052">
    <property type="entry name" value="Serine/threonine-protein kinase RIO2"/>
    <property type="match status" value="1"/>
</dbReference>
<dbReference type="InterPro" id="IPR036388">
    <property type="entry name" value="WH-like_DNA-bd_sf"/>
</dbReference>
<dbReference type="Proteomes" id="UP000663832">
    <property type="component" value="Unassembled WGS sequence"/>
</dbReference>
<dbReference type="FunFam" id="1.10.10.10:FF:000053">
    <property type="entry name" value="Serine/threonine-protein kinase RIO2"/>
    <property type="match status" value="1"/>
</dbReference>
<keyword evidence="13" id="KW-0067">ATP-binding</keyword>
<keyword evidence="5" id="KW-0963">Cytoplasm</keyword>
<dbReference type="SMART" id="SM00090">
    <property type="entry name" value="RIO"/>
    <property type="match status" value="1"/>
</dbReference>
<evidence type="ECO:0000256" key="10">
    <source>
        <dbReference type="ARBA" id="ARBA00022723"/>
    </source>
</evidence>
<dbReference type="Gene3D" id="1.10.10.10">
    <property type="entry name" value="Winged helix-like DNA-binding domain superfamily/Winged helix DNA-binding domain"/>
    <property type="match status" value="1"/>
</dbReference>
<evidence type="ECO:0000259" key="22">
    <source>
        <dbReference type="SMART" id="SM00090"/>
    </source>
</evidence>
<name>A0A814FU60_9BILA</name>
<keyword evidence="12" id="KW-0418">Kinase</keyword>
<comment type="caution">
    <text evidence="23">The sequence shown here is derived from an EMBL/GenBank/DDBJ whole genome shotgun (WGS) entry which is preliminary data.</text>
</comment>
<comment type="cofactor">
    <cofactor evidence="1">
        <name>Mg(2+)</name>
        <dbReference type="ChEBI" id="CHEBI:18420"/>
    </cofactor>
</comment>
<keyword evidence="10" id="KW-0479">Metal-binding</keyword>
<dbReference type="InterPro" id="IPR030484">
    <property type="entry name" value="Rio2"/>
</dbReference>
<keyword evidence="25" id="KW-1185">Reference proteome</keyword>
<feature type="domain" description="RIO kinase" evidence="22">
    <location>
        <begin position="71"/>
        <end position="294"/>
    </location>
</feature>
<keyword evidence="11" id="KW-0547">Nucleotide-binding</keyword>
<evidence type="ECO:0000256" key="8">
    <source>
        <dbReference type="ARBA" id="ARBA00022553"/>
    </source>
</evidence>
<dbReference type="InterPro" id="IPR011009">
    <property type="entry name" value="Kinase-like_dom_sf"/>
</dbReference>
<dbReference type="AlphaFoldDB" id="A0A814FU60"/>
<dbReference type="GO" id="GO:0005524">
    <property type="term" value="F:ATP binding"/>
    <property type="evidence" value="ECO:0007669"/>
    <property type="project" value="UniProtKB-KW"/>
</dbReference>
<evidence type="ECO:0000256" key="9">
    <source>
        <dbReference type="ARBA" id="ARBA00022679"/>
    </source>
</evidence>
<dbReference type="InterPro" id="IPR036390">
    <property type="entry name" value="WH_DNA-bd_sf"/>
</dbReference>
<protein>
    <recommendedName>
        <fullName evidence="18">Serine/threonine-protein kinase RIO2</fullName>
        <ecNumber evidence="4">2.7.11.1</ecNumber>
    </recommendedName>
    <alternativeName>
        <fullName evidence="20">RIO kinase 2</fullName>
    </alternativeName>
    <alternativeName>
        <fullName evidence="19">Serine/threonine-protein kinase rio2</fullName>
    </alternativeName>
</protein>
<evidence type="ECO:0000256" key="4">
    <source>
        <dbReference type="ARBA" id="ARBA00012513"/>
    </source>
</evidence>
<dbReference type="SUPFAM" id="SSF46785">
    <property type="entry name" value="Winged helix' DNA-binding domain"/>
    <property type="match status" value="1"/>
</dbReference>
<evidence type="ECO:0000256" key="16">
    <source>
        <dbReference type="ARBA" id="ARBA00048679"/>
    </source>
</evidence>
<dbReference type="GO" id="GO:0004674">
    <property type="term" value="F:protein serine/threonine kinase activity"/>
    <property type="evidence" value="ECO:0007669"/>
    <property type="project" value="UniProtKB-KW"/>
</dbReference>
<evidence type="ECO:0000256" key="6">
    <source>
        <dbReference type="ARBA" id="ARBA00022517"/>
    </source>
</evidence>
<evidence type="ECO:0000256" key="11">
    <source>
        <dbReference type="ARBA" id="ARBA00022741"/>
    </source>
</evidence>
<dbReference type="Pfam" id="PF01163">
    <property type="entry name" value="RIO1"/>
    <property type="match status" value="1"/>
</dbReference>
<evidence type="ECO:0000256" key="17">
    <source>
        <dbReference type="ARBA" id="ARBA00064676"/>
    </source>
</evidence>
<evidence type="ECO:0000256" key="19">
    <source>
        <dbReference type="ARBA" id="ARBA00068837"/>
    </source>
</evidence>
<evidence type="ECO:0000256" key="18">
    <source>
        <dbReference type="ARBA" id="ARBA00068353"/>
    </source>
</evidence>
<comment type="catalytic activity">
    <reaction evidence="16">
        <text>L-seryl-[protein] + ATP = O-phospho-L-seryl-[protein] + ADP + H(+)</text>
        <dbReference type="Rhea" id="RHEA:17989"/>
        <dbReference type="Rhea" id="RHEA-COMP:9863"/>
        <dbReference type="Rhea" id="RHEA-COMP:11604"/>
        <dbReference type="ChEBI" id="CHEBI:15378"/>
        <dbReference type="ChEBI" id="CHEBI:29999"/>
        <dbReference type="ChEBI" id="CHEBI:30616"/>
        <dbReference type="ChEBI" id="CHEBI:83421"/>
        <dbReference type="ChEBI" id="CHEBI:456216"/>
        <dbReference type="EC" id="2.7.11.1"/>
    </reaction>
</comment>
<keyword evidence="14" id="KW-0460">Magnesium</keyword>
<sequence>MGKFDVSLIRYLTSEDYRVLTAIEMGMRNHELVPLQLLAVIASLKHGGCHKILRELVRYKLVAYDATARRKSNNNEGYRLTNLGYDYLALKALAARDVINSVGNQIGVGKESDVYIVANENDEQMILKLHRLGRTCFRQLKNKRDYLKHRQSFSWLYLARLAAMKEFAFMKTLYEHKFPVPKPIDCNRHCVVMQLIDGYPLCSIKDIDEPGKIYDELMSIIIRLASYGLIHSDFNEFNLMVSDSGLITMIDFPQMVSTSHLNAEYYFDRDVQCIRDFFRRRFQFETDIYPKFADIKRLHSLDNDVRASGFSKELERQFEEVSDTIGLRQDVENPDHSFEEEDEDDEDNDDEEEEEEEEEEKVEAEVDEKSKLPSLKNDVITKLAKIIDTNDLLSSPAVDEFGENKNFLFKPFHDKNEDEEENDDNDDTKSTVSTSHKLSTLTIDKDYVRAKVKQSLKKKLKQQHHRLCSKGEAALVTAQRRDQRDTIQLHLE</sequence>
<dbReference type="EMBL" id="CAJNOM010000074">
    <property type="protein sequence ID" value="CAF0987309.1"/>
    <property type="molecule type" value="Genomic_DNA"/>
</dbReference>
<dbReference type="GO" id="GO:0030688">
    <property type="term" value="C:preribosome, small subunit precursor"/>
    <property type="evidence" value="ECO:0007669"/>
    <property type="project" value="TreeGrafter"/>
</dbReference>
<dbReference type="GO" id="GO:0046872">
    <property type="term" value="F:metal ion binding"/>
    <property type="evidence" value="ECO:0007669"/>
    <property type="project" value="UniProtKB-KW"/>
</dbReference>
<dbReference type="InterPro" id="IPR015285">
    <property type="entry name" value="RIO2_wHTH_N"/>
</dbReference>
<evidence type="ECO:0000256" key="3">
    <source>
        <dbReference type="ARBA" id="ARBA00009196"/>
    </source>
</evidence>
<dbReference type="GO" id="GO:0005829">
    <property type="term" value="C:cytosol"/>
    <property type="evidence" value="ECO:0007669"/>
    <property type="project" value="TreeGrafter"/>
</dbReference>
<evidence type="ECO:0000256" key="5">
    <source>
        <dbReference type="ARBA" id="ARBA00022490"/>
    </source>
</evidence>
<dbReference type="Pfam" id="PF09202">
    <property type="entry name" value="Rio2_N"/>
    <property type="match status" value="1"/>
</dbReference>
<dbReference type="Gene3D" id="1.10.510.10">
    <property type="entry name" value="Transferase(Phosphotransferase) domain 1"/>
    <property type="match status" value="1"/>
</dbReference>
<dbReference type="PANTHER" id="PTHR45852">
    <property type="entry name" value="SER/THR-PROTEIN KINASE RIO2"/>
    <property type="match status" value="1"/>
</dbReference>
<proteinExistence type="inferred from homology"/>
<comment type="subunit">
    <text evidence="17">Associated with late 40S pre-ribosomal particles. Interacts with PLK1 (via its N-terminus).</text>
</comment>
<keyword evidence="6" id="KW-0690">Ribosome biogenesis</keyword>
<keyword evidence="8" id="KW-0597">Phosphoprotein</keyword>
<feature type="region of interest" description="Disordered" evidence="21">
    <location>
        <begin position="411"/>
        <end position="434"/>
    </location>
</feature>
<evidence type="ECO:0000256" key="1">
    <source>
        <dbReference type="ARBA" id="ARBA00001946"/>
    </source>
</evidence>
<accession>A0A814FU60</accession>
<feature type="region of interest" description="Disordered" evidence="21">
    <location>
        <begin position="323"/>
        <end position="370"/>
    </location>
</feature>
<evidence type="ECO:0000313" key="23">
    <source>
        <dbReference type="EMBL" id="CAF0987309.1"/>
    </source>
</evidence>
<gene>
    <name evidence="24" type="ORF">BJG266_LOCUS26286</name>
    <name evidence="23" type="ORF">QVE165_LOCUS14196</name>
</gene>
<comment type="subcellular location">
    <subcellularLocation>
        <location evidence="2">Cytoplasm</location>
    </subcellularLocation>
</comment>
<feature type="compositionally biased region" description="Acidic residues" evidence="21">
    <location>
        <begin position="338"/>
        <end position="362"/>
    </location>
</feature>
<dbReference type="SUPFAM" id="SSF56112">
    <property type="entry name" value="Protein kinase-like (PK-like)"/>
    <property type="match status" value="1"/>
</dbReference>
<feature type="compositionally biased region" description="Acidic residues" evidence="21">
    <location>
        <begin position="417"/>
        <end position="426"/>
    </location>
</feature>
<reference evidence="23" key="1">
    <citation type="submission" date="2021-02" db="EMBL/GenBank/DDBJ databases">
        <authorList>
            <person name="Nowell W R."/>
        </authorList>
    </citation>
    <scope>NUCLEOTIDE SEQUENCE</scope>
</reference>
<keyword evidence="9" id="KW-0808">Transferase</keyword>
<evidence type="ECO:0000256" key="2">
    <source>
        <dbReference type="ARBA" id="ARBA00004496"/>
    </source>
</evidence>
<dbReference type="EMBL" id="CAJNOI010000217">
    <property type="protein sequence ID" value="CAF1190133.1"/>
    <property type="molecule type" value="Genomic_DNA"/>
</dbReference>
<dbReference type="EC" id="2.7.11.1" evidence="4"/>
<evidence type="ECO:0000256" key="7">
    <source>
        <dbReference type="ARBA" id="ARBA00022527"/>
    </source>
</evidence>
<comment type="catalytic activity">
    <reaction evidence="15">
        <text>L-threonyl-[protein] + ATP = O-phospho-L-threonyl-[protein] + ADP + H(+)</text>
        <dbReference type="Rhea" id="RHEA:46608"/>
        <dbReference type="Rhea" id="RHEA-COMP:11060"/>
        <dbReference type="Rhea" id="RHEA-COMP:11605"/>
        <dbReference type="ChEBI" id="CHEBI:15378"/>
        <dbReference type="ChEBI" id="CHEBI:30013"/>
        <dbReference type="ChEBI" id="CHEBI:30616"/>
        <dbReference type="ChEBI" id="CHEBI:61977"/>
        <dbReference type="ChEBI" id="CHEBI:456216"/>
        <dbReference type="EC" id="2.7.11.1"/>
    </reaction>
</comment>
<dbReference type="GO" id="GO:0030490">
    <property type="term" value="P:maturation of SSU-rRNA"/>
    <property type="evidence" value="ECO:0007669"/>
    <property type="project" value="TreeGrafter"/>
</dbReference>
<dbReference type="InterPro" id="IPR018934">
    <property type="entry name" value="RIO_dom"/>
</dbReference>